<sequence>MPIPLQIPNSNSAQSMTSLPTSIHASANPSTQAKIPHNQSMPTIIPTKQVRPQGIIVEKKLNISIKFQLFAPTKSQQKKMLAKKKLWVETTSFEEFQSLVISAFNGHFTSAGSVIKKGLKARPQQIFWYETIPCCGWLDAACKAGQREIDLNLKMENPAKVAKYKLNANEWDKFNIHMKKLYAEHLFNVKYDCHTSVFIDQSNPNQYVLLTTNVCSEWSKALVDRKDGVLLKSPPTLLPFITATGAKRAHISNNNVLSSKVKVLFSSSHMELLADLIAAKKNATHTSGDHHTQHEGPLSSPPYKAKIESYLDCLGIRDKDHTLEILLENGFHWHKDSNPLVSRARTSRTLA</sequence>
<gene>
    <name evidence="2" type="ORF">VP01_986g4</name>
</gene>
<name>A0A0L6U5J7_9BASI</name>
<accession>A0A0L6U5J7</accession>
<dbReference type="EMBL" id="LAVV01015569">
    <property type="protein sequence ID" value="KNZ43783.1"/>
    <property type="molecule type" value="Genomic_DNA"/>
</dbReference>
<dbReference type="Proteomes" id="UP000037035">
    <property type="component" value="Unassembled WGS sequence"/>
</dbReference>
<evidence type="ECO:0000313" key="2">
    <source>
        <dbReference type="EMBL" id="KNZ43783.1"/>
    </source>
</evidence>
<keyword evidence="3" id="KW-1185">Reference proteome</keyword>
<comment type="caution">
    <text evidence="2">The sequence shown here is derived from an EMBL/GenBank/DDBJ whole genome shotgun (WGS) entry which is preliminary data.</text>
</comment>
<evidence type="ECO:0000256" key="1">
    <source>
        <dbReference type="SAM" id="MobiDB-lite"/>
    </source>
</evidence>
<dbReference type="VEuPathDB" id="FungiDB:VP01_986g4"/>
<feature type="compositionally biased region" description="Polar residues" evidence="1">
    <location>
        <begin position="7"/>
        <end position="38"/>
    </location>
</feature>
<reference evidence="2 3" key="1">
    <citation type="submission" date="2015-08" db="EMBL/GenBank/DDBJ databases">
        <title>Next Generation Sequencing and Analysis of the Genome of Puccinia sorghi L Schw, the Causal Agent of Maize Common Rust.</title>
        <authorList>
            <person name="Rochi L."/>
            <person name="Burguener G."/>
            <person name="Darino M."/>
            <person name="Turjanski A."/>
            <person name="Kreff E."/>
            <person name="Dieguez M.J."/>
            <person name="Sacco F."/>
        </authorList>
    </citation>
    <scope>NUCLEOTIDE SEQUENCE [LARGE SCALE GENOMIC DNA]</scope>
    <source>
        <strain evidence="2 3">RO10H11247</strain>
    </source>
</reference>
<feature type="region of interest" description="Disordered" evidence="1">
    <location>
        <begin position="284"/>
        <end position="303"/>
    </location>
</feature>
<evidence type="ECO:0000313" key="3">
    <source>
        <dbReference type="Proteomes" id="UP000037035"/>
    </source>
</evidence>
<protein>
    <submittedName>
        <fullName evidence="2">Uncharacterized protein</fullName>
    </submittedName>
</protein>
<organism evidence="2 3">
    <name type="scientific">Puccinia sorghi</name>
    <dbReference type="NCBI Taxonomy" id="27349"/>
    <lineage>
        <taxon>Eukaryota</taxon>
        <taxon>Fungi</taxon>
        <taxon>Dikarya</taxon>
        <taxon>Basidiomycota</taxon>
        <taxon>Pucciniomycotina</taxon>
        <taxon>Pucciniomycetes</taxon>
        <taxon>Pucciniales</taxon>
        <taxon>Pucciniaceae</taxon>
        <taxon>Puccinia</taxon>
    </lineage>
</organism>
<dbReference type="AlphaFoldDB" id="A0A0L6U5J7"/>
<proteinExistence type="predicted"/>
<feature type="region of interest" description="Disordered" evidence="1">
    <location>
        <begin position="1"/>
        <end position="38"/>
    </location>
</feature>